<dbReference type="AlphaFoldDB" id="A0A1T1H6L9"/>
<dbReference type="PANTHER" id="PTHR30093">
    <property type="entry name" value="GENERAL SECRETION PATHWAY PROTEIN G"/>
    <property type="match status" value="1"/>
</dbReference>
<organism evidence="9 10">
    <name type="scientific">Acinetobacter amyesii</name>
    <dbReference type="NCBI Taxonomy" id="2942470"/>
    <lineage>
        <taxon>Bacteria</taxon>
        <taxon>Pseudomonadati</taxon>
        <taxon>Pseudomonadota</taxon>
        <taxon>Gammaproteobacteria</taxon>
        <taxon>Moraxellales</taxon>
        <taxon>Moraxellaceae</taxon>
        <taxon>Acinetobacter</taxon>
    </lineage>
</organism>
<comment type="subcellular location">
    <subcellularLocation>
        <location evidence="1">Membrane</location>
        <topology evidence="1">Single-pass membrane protein</topology>
    </subcellularLocation>
</comment>
<comment type="similarity">
    <text evidence="2 7">Belongs to the N-Me-Phe pilin family.</text>
</comment>
<proteinExistence type="inferred from homology"/>
<evidence type="ECO:0000256" key="8">
    <source>
        <dbReference type="SAM" id="Phobius"/>
    </source>
</evidence>
<dbReference type="Pfam" id="PF00114">
    <property type="entry name" value="Pilin"/>
    <property type="match status" value="1"/>
</dbReference>
<dbReference type="RefSeq" id="WP_078188777.1">
    <property type="nucleotide sequence ID" value="NZ_JAMCOZ010000010.1"/>
</dbReference>
<dbReference type="PROSITE" id="PS00409">
    <property type="entry name" value="PROKAR_NTER_METHYL"/>
    <property type="match status" value="1"/>
</dbReference>
<dbReference type="GO" id="GO:0044096">
    <property type="term" value="C:type IV pilus"/>
    <property type="evidence" value="ECO:0007669"/>
    <property type="project" value="TreeGrafter"/>
</dbReference>
<dbReference type="GO" id="GO:0007155">
    <property type="term" value="P:cell adhesion"/>
    <property type="evidence" value="ECO:0007669"/>
    <property type="project" value="InterPro"/>
</dbReference>
<evidence type="ECO:0000256" key="4">
    <source>
        <dbReference type="ARBA" id="ARBA00022692"/>
    </source>
</evidence>
<keyword evidence="10" id="KW-1185">Reference proteome</keyword>
<keyword evidence="6 8" id="KW-0472">Membrane</keyword>
<evidence type="ECO:0000256" key="7">
    <source>
        <dbReference type="RuleBase" id="RU000389"/>
    </source>
</evidence>
<reference evidence="9 10" key="1">
    <citation type="submission" date="2017-02" db="EMBL/GenBank/DDBJ databases">
        <title>Acinetobacter sp. ANC 4945, whole genome shotgun sequencing project.</title>
        <authorList>
            <person name="Radolfova-Krizova L."/>
            <person name="Al Atrouni A."/>
            <person name="Nemec A."/>
        </authorList>
    </citation>
    <scope>NUCLEOTIDE SEQUENCE [LARGE SCALE GENOMIC DNA]</scope>
    <source>
        <strain evidence="9 10">ANC 4945</strain>
    </source>
</reference>
<comment type="caution">
    <text evidence="9">The sequence shown here is derived from an EMBL/GenBank/DDBJ whole genome shotgun (WGS) entry which is preliminary data.</text>
</comment>
<dbReference type="NCBIfam" id="TIGR02532">
    <property type="entry name" value="IV_pilin_GFxxxE"/>
    <property type="match status" value="1"/>
</dbReference>
<evidence type="ECO:0000256" key="1">
    <source>
        <dbReference type="ARBA" id="ARBA00004167"/>
    </source>
</evidence>
<evidence type="ECO:0000256" key="2">
    <source>
        <dbReference type="ARBA" id="ARBA00005233"/>
    </source>
</evidence>
<evidence type="ECO:0000313" key="10">
    <source>
        <dbReference type="Proteomes" id="UP000191160"/>
    </source>
</evidence>
<evidence type="ECO:0000256" key="5">
    <source>
        <dbReference type="ARBA" id="ARBA00022989"/>
    </source>
</evidence>
<dbReference type="InterPro" id="IPR012902">
    <property type="entry name" value="N_methyl_site"/>
</dbReference>
<keyword evidence="5 8" id="KW-1133">Transmembrane helix</keyword>
<name>A0A1T1H6L9_9GAMM</name>
<keyword evidence="3" id="KW-0488">Methylation</keyword>
<dbReference type="GO" id="GO:0015627">
    <property type="term" value="C:type II protein secretion system complex"/>
    <property type="evidence" value="ECO:0007669"/>
    <property type="project" value="InterPro"/>
</dbReference>
<dbReference type="GO" id="GO:0043107">
    <property type="term" value="P:type IV pilus-dependent motility"/>
    <property type="evidence" value="ECO:0007669"/>
    <property type="project" value="TreeGrafter"/>
</dbReference>
<dbReference type="Proteomes" id="UP000191160">
    <property type="component" value="Unassembled WGS sequence"/>
</dbReference>
<feature type="transmembrane region" description="Helical" evidence="8">
    <location>
        <begin position="6"/>
        <end position="27"/>
    </location>
</feature>
<dbReference type="Pfam" id="PF07963">
    <property type="entry name" value="N_methyl"/>
    <property type="match status" value="1"/>
</dbReference>
<dbReference type="InterPro" id="IPR045584">
    <property type="entry name" value="Pilin-like"/>
</dbReference>
<dbReference type="PANTHER" id="PTHR30093:SF34">
    <property type="entry name" value="PREPILIN PEPTIDASE-DEPENDENT PROTEIN D"/>
    <property type="match status" value="1"/>
</dbReference>
<keyword evidence="7" id="KW-0281">Fimbrium</keyword>
<evidence type="ECO:0000256" key="6">
    <source>
        <dbReference type="ARBA" id="ARBA00023136"/>
    </source>
</evidence>
<protein>
    <recommendedName>
        <fullName evidence="11">Prepilin-type N-terminal cleavage/methylation domain-containing protein</fullName>
    </recommendedName>
</protein>
<evidence type="ECO:0000256" key="3">
    <source>
        <dbReference type="ARBA" id="ARBA00022481"/>
    </source>
</evidence>
<sequence>MKQSGFTLIEIMIVVAIIGILAAIATVSYNGYVARAQVAEVLTMISPYKLKLIENYSAEQSCVDLNTALNESISTKYIASSEITDVAGTCSVVFTFKSTDVNFGLRSKQIYFSIPDGLDGAWNCQSDDISQRNLPATCRGI</sequence>
<dbReference type="InterPro" id="IPR002416">
    <property type="entry name" value="T2SS_protein-GspH"/>
</dbReference>
<evidence type="ECO:0000313" key="9">
    <source>
        <dbReference type="EMBL" id="OOV85370.1"/>
    </source>
</evidence>
<dbReference type="GO" id="GO:0015628">
    <property type="term" value="P:protein secretion by the type II secretion system"/>
    <property type="evidence" value="ECO:0007669"/>
    <property type="project" value="InterPro"/>
</dbReference>
<dbReference type="Gene3D" id="3.30.700.10">
    <property type="entry name" value="Glycoprotein, Type 4 Pilin"/>
    <property type="match status" value="1"/>
</dbReference>
<dbReference type="PRINTS" id="PR00885">
    <property type="entry name" value="BCTERIALGSPH"/>
</dbReference>
<dbReference type="SUPFAM" id="SSF54523">
    <property type="entry name" value="Pili subunits"/>
    <property type="match status" value="1"/>
</dbReference>
<dbReference type="GO" id="GO:0016020">
    <property type="term" value="C:membrane"/>
    <property type="evidence" value="ECO:0007669"/>
    <property type="project" value="UniProtKB-SubCell"/>
</dbReference>
<dbReference type="InterPro" id="IPR001082">
    <property type="entry name" value="Pilin"/>
</dbReference>
<gene>
    <name evidence="9" type="ORF">B1202_01595</name>
</gene>
<evidence type="ECO:0008006" key="11">
    <source>
        <dbReference type="Google" id="ProtNLM"/>
    </source>
</evidence>
<keyword evidence="4 8" id="KW-0812">Transmembrane</keyword>
<accession>A0A1T1H6L9</accession>
<dbReference type="EMBL" id="MVKX01000001">
    <property type="protein sequence ID" value="OOV85370.1"/>
    <property type="molecule type" value="Genomic_DNA"/>
</dbReference>